<dbReference type="AlphaFoldDB" id="A0ABD1Y0F8"/>
<protein>
    <recommendedName>
        <fullName evidence="3">Erythromycin esterase</fullName>
    </recommendedName>
</protein>
<sequence length="515" mass="57887">MAFGAASSLRRSVVQTAAAASIPFSQLRASQFENICRAIGNARVVCIGEETHGTEEFYEIRAQITKYLIEKEGFDMVICEGDFPQFYDLHRYVGGTSHPIRNVHGPGGKLAAPQRGAASVPEAMRRLRTRYPVWMWHNIVVRDFVSWLKKFNDNLSLAGEQPNSRPAVGIFGMDIYSMRQSAHEVISYLEQVDPDLAMQARHHYEALSNFGYDPQLYARALLKDRVDSQQKHVIAMLTKLLNEELRLSALPGDGDELFSAAENARIVKDAEEYYRKSYTDIISGHVTWNIRDTAMVDFIDHALAHYDKRMAAAPSSSSKYRSRCVVWAHNSHIGDARSYADAPSTSQAAQISVGQLVRERYGMADSFLIGQLMHTGTVRASLQWDGQAYIMDVNPSLSSSYEQLLHQVSVETAHPSFGVILRSNGDRYGLSKAEEAARNALDEPRLERFIGVQYRKETELQSHYKLCRMAAQFDAVIHVDETSAIRMIPTAADLRPGTIDYSKWEHIADDSLDVE</sequence>
<organism evidence="1 2">
    <name type="scientific">Riccia fluitans</name>
    <dbReference type="NCBI Taxonomy" id="41844"/>
    <lineage>
        <taxon>Eukaryota</taxon>
        <taxon>Viridiplantae</taxon>
        <taxon>Streptophyta</taxon>
        <taxon>Embryophyta</taxon>
        <taxon>Marchantiophyta</taxon>
        <taxon>Marchantiopsida</taxon>
        <taxon>Marchantiidae</taxon>
        <taxon>Marchantiales</taxon>
        <taxon>Ricciaceae</taxon>
        <taxon>Riccia</taxon>
    </lineage>
</organism>
<dbReference type="PANTHER" id="PTHR31299">
    <property type="entry name" value="ESTERASE, PUTATIVE (AFU_ORTHOLOGUE AFUA_1G05850)-RELATED"/>
    <property type="match status" value="1"/>
</dbReference>
<reference evidence="1 2" key="1">
    <citation type="submission" date="2024-09" db="EMBL/GenBank/DDBJ databases">
        <title>Chromosome-scale assembly of Riccia fluitans.</title>
        <authorList>
            <person name="Paukszto L."/>
            <person name="Sawicki J."/>
            <person name="Karawczyk K."/>
            <person name="Piernik-Szablinska J."/>
            <person name="Szczecinska M."/>
            <person name="Mazdziarz M."/>
        </authorList>
    </citation>
    <scope>NUCLEOTIDE SEQUENCE [LARGE SCALE GENOMIC DNA]</scope>
    <source>
        <strain evidence="1">Rf_01</strain>
        <tissue evidence="1">Aerial parts of the thallus</tissue>
    </source>
</reference>
<dbReference type="Proteomes" id="UP001605036">
    <property type="component" value="Unassembled WGS sequence"/>
</dbReference>
<evidence type="ECO:0008006" key="3">
    <source>
        <dbReference type="Google" id="ProtNLM"/>
    </source>
</evidence>
<dbReference type="PIRSF" id="PIRSF036794">
    <property type="entry name" value="UCP_erythr_ester"/>
    <property type="match status" value="1"/>
</dbReference>
<keyword evidence="2" id="KW-1185">Reference proteome</keyword>
<dbReference type="InterPro" id="IPR052036">
    <property type="entry name" value="Hydrolase/PRTase-associated"/>
</dbReference>
<gene>
    <name evidence="1" type="ORF">R1flu_000306</name>
</gene>
<dbReference type="PANTHER" id="PTHR31299:SF0">
    <property type="entry name" value="ESTERASE, PUTATIVE (AFU_ORTHOLOGUE AFUA_1G05850)-RELATED"/>
    <property type="match status" value="1"/>
</dbReference>
<dbReference type="InterPro" id="IPR007815">
    <property type="entry name" value="Emycin_Estase"/>
</dbReference>
<comment type="caution">
    <text evidence="1">The sequence shown here is derived from an EMBL/GenBank/DDBJ whole genome shotgun (WGS) entry which is preliminary data.</text>
</comment>
<name>A0ABD1Y0F8_9MARC</name>
<dbReference type="Gene3D" id="3.30.1870.10">
    <property type="entry name" value="EreA-like, domain 2"/>
    <property type="match status" value="1"/>
</dbReference>
<dbReference type="Gene3D" id="1.20.1440.30">
    <property type="entry name" value="Biosynthetic Protein domain"/>
    <property type="match status" value="1"/>
</dbReference>
<dbReference type="Gene3D" id="3.40.1660.10">
    <property type="entry name" value="EreA-like (biosynthetic domain)"/>
    <property type="match status" value="1"/>
</dbReference>
<evidence type="ECO:0000313" key="2">
    <source>
        <dbReference type="Proteomes" id="UP001605036"/>
    </source>
</evidence>
<proteinExistence type="predicted"/>
<dbReference type="CDD" id="cd14728">
    <property type="entry name" value="Ere-like"/>
    <property type="match status" value="1"/>
</dbReference>
<dbReference type="InterPro" id="IPR014622">
    <property type="entry name" value="UCP036794_erythomycin"/>
</dbReference>
<dbReference type="EMBL" id="JBHFFA010000006">
    <property type="protein sequence ID" value="KAL2620101.1"/>
    <property type="molecule type" value="Genomic_DNA"/>
</dbReference>
<accession>A0ABD1Y0F8</accession>
<dbReference type="SUPFAM" id="SSF159501">
    <property type="entry name" value="EreA/ChaN-like"/>
    <property type="match status" value="1"/>
</dbReference>
<evidence type="ECO:0000313" key="1">
    <source>
        <dbReference type="EMBL" id="KAL2620101.1"/>
    </source>
</evidence>
<dbReference type="Pfam" id="PF05139">
    <property type="entry name" value="Erythro_esteras"/>
    <property type="match status" value="1"/>
</dbReference>